<comment type="caution">
    <text evidence="2">The sequence shown here is derived from an EMBL/GenBank/DDBJ whole genome shotgun (WGS) entry which is preliminary data.</text>
</comment>
<sequence>MCPINLGLLLRFRWSACPVDDSVPVGTGKNCMIYTFLSRRERVSSGTSQKAQESLIANRAAMALRERSTLAEHSIKLLHIKRCAGPVNSSMRHFDFHIQIAKALLGSRFQLSLGLSPKSRKSKQTGHTVSEGVGIFQSRLVRWGVKEKK</sequence>
<dbReference type="Proteomes" id="UP001066276">
    <property type="component" value="Chromosome 9"/>
</dbReference>
<keyword evidence="1" id="KW-0732">Signal</keyword>
<feature type="chain" id="PRO_5043574670" evidence="1">
    <location>
        <begin position="17"/>
        <end position="149"/>
    </location>
</feature>
<evidence type="ECO:0000313" key="3">
    <source>
        <dbReference type="Proteomes" id="UP001066276"/>
    </source>
</evidence>
<reference evidence="2" key="1">
    <citation type="journal article" date="2022" name="bioRxiv">
        <title>Sequencing and chromosome-scale assembly of the giantPleurodeles waltlgenome.</title>
        <authorList>
            <person name="Brown T."/>
            <person name="Elewa A."/>
            <person name="Iarovenko S."/>
            <person name="Subramanian E."/>
            <person name="Araus A.J."/>
            <person name="Petzold A."/>
            <person name="Susuki M."/>
            <person name="Suzuki K.-i.T."/>
            <person name="Hayashi T."/>
            <person name="Toyoda A."/>
            <person name="Oliveira C."/>
            <person name="Osipova E."/>
            <person name="Leigh N.D."/>
            <person name="Simon A."/>
            <person name="Yun M.H."/>
        </authorList>
    </citation>
    <scope>NUCLEOTIDE SEQUENCE</scope>
    <source>
        <strain evidence="2">20211129_DDA</strain>
        <tissue evidence="2">Liver</tissue>
    </source>
</reference>
<dbReference type="EMBL" id="JANPWB010000013">
    <property type="protein sequence ID" value="KAJ1105954.1"/>
    <property type="molecule type" value="Genomic_DNA"/>
</dbReference>
<keyword evidence="3" id="KW-1185">Reference proteome</keyword>
<evidence type="ECO:0000313" key="2">
    <source>
        <dbReference type="EMBL" id="KAJ1105954.1"/>
    </source>
</evidence>
<dbReference type="AlphaFoldDB" id="A0AAV7MS76"/>
<accession>A0AAV7MS76</accession>
<protein>
    <submittedName>
        <fullName evidence="2">Uncharacterized protein</fullName>
    </submittedName>
</protein>
<organism evidence="2 3">
    <name type="scientific">Pleurodeles waltl</name>
    <name type="common">Iberian ribbed newt</name>
    <dbReference type="NCBI Taxonomy" id="8319"/>
    <lineage>
        <taxon>Eukaryota</taxon>
        <taxon>Metazoa</taxon>
        <taxon>Chordata</taxon>
        <taxon>Craniata</taxon>
        <taxon>Vertebrata</taxon>
        <taxon>Euteleostomi</taxon>
        <taxon>Amphibia</taxon>
        <taxon>Batrachia</taxon>
        <taxon>Caudata</taxon>
        <taxon>Salamandroidea</taxon>
        <taxon>Salamandridae</taxon>
        <taxon>Pleurodelinae</taxon>
        <taxon>Pleurodeles</taxon>
    </lineage>
</organism>
<name>A0AAV7MS76_PLEWA</name>
<feature type="signal peptide" evidence="1">
    <location>
        <begin position="1"/>
        <end position="16"/>
    </location>
</feature>
<proteinExistence type="predicted"/>
<evidence type="ECO:0000256" key="1">
    <source>
        <dbReference type="SAM" id="SignalP"/>
    </source>
</evidence>
<gene>
    <name evidence="2" type="ORF">NDU88_003357</name>
</gene>